<feature type="compositionally biased region" description="Polar residues" evidence="1">
    <location>
        <begin position="101"/>
        <end position="121"/>
    </location>
</feature>
<organism evidence="2 3">
    <name type="scientific">Ooceraea biroi</name>
    <name type="common">Clonal raider ant</name>
    <name type="synonym">Cerapachys biroi</name>
    <dbReference type="NCBI Taxonomy" id="2015173"/>
    <lineage>
        <taxon>Eukaryota</taxon>
        <taxon>Metazoa</taxon>
        <taxon>Ecdysozoa</taxon>
        <taxon>Arthropoda</taxon>
        <taxon>Hexapoda</taxon>
        <taxon>Insecta</taxon>
        <taxon>Pterygota</taxon>
        <taxon>Neoptera</taxon>
        <taxon>Endopterygota</taxon>
        <taxon>Hymenoptera</taxon>
        <taxon>Apocrita</taxon>
        <taxon>Aculeata</taxon>
        <taxon>Formicoidea</taxon>
        <taxon>Formicidae</taxon>
        <taxon>Dorylinae</taxon>
        <taxon>Ooceraea</taxon>
    </lineage>
</organism>
<evidence type="ECO:0000313" key="3">
    <source>
        <dbReference type="Proteomes" id="UP000053097"/>
    </source>
</evidence>
<evidence type="ECO:0000256" key="1">
    <source>
        <dbReference type="SAM" id="MobiDB-lite"/>
    </source>
</evidence>
<dbReference type="AlphaFoldDB" id="A0A026WW94"/>
<gene>
    <name evidence="2" type="ORF">X777_13396</name>
</gene>
<feature type="region of interest" description="Disordered" evidence="1">
    <location>
        <begin position="86"/>
        <end position="121"/>
    </location>
</feature>
<keyword evidence="3" id="KW-1185">Reference proteome</keyword>
<evidence type="ECO:0000313" key="2">
    <source>
        <dbReference type="EMBL" id="EZA60307.1"/>
    </source>
</evidence>
<feature type="compositionally biased region" description="Basic and acidic residues" evidence="1">
    <location>
        <begin position="86"/>
        <end position="99"/>
    </location>
</feature>
<name>A0A026WW94_OOCBI</name>
<dbReference type="Proteomes" id="UP000053097">
    <property type="component" value="Unassembled WGS sequence"/>
</dbReference>
<proteinExistence type="predicted"/>
<accession>A0A026WW94</accession>
<sequence>METLVSPGLIGLTIFHTVRAENRNAIVPRRFIMHLTSRANLNTTVQNENEDTDARETMTCVAGLIKVTRMCVHRIFPFNRKEDRGKVVVSKSRDRDHINRGITSERSGTSNELSGSASNSR</sequence>
<protein>
    <submittedName>
        <fullName evidence="2">Uncharacterized protein</fullName>
    </submittedName>
</protein>
<dbReference type="EMBL" id="KK107078">
    <property type="protein sequence ID" value="EZA60307.1"/>
    <property type="molecule type" value="Genomic_DNA"/>
</dbReference>
<reference evidence="2 3" key="1">
    <citation type="journal article" date="2014" name="Curr. Biol.">
        <title>The genome of the clonal raider ant Cerapachys biroi.</title>
        <authorList>
            <person name="Oxley P.R."/>
            <person name="Ji L."/>
            <person name="Fetter-Pruneda I."/>
            <person name="McKenzie S.K."/>
            <person name="Li C."/>
            <person name="Hu H."/>
            <person name="Zhang G."/>
            <person name="Kronauer D.J."/>
        </authorList>
    </citation>
    <scope>NUCLEOTIDE SEQUENCE [LARGE SCALE GENOMIC DNA]</scope>
</reference>